<feature type="binding site" evidence="2">
    <location>
        <position position="213"/>
    </location>
    <ligand>
        <name>Mn(2+)</name>
        <dbReference type="ChEBI" id="CHEBI:29035"/>
        <label>2</label>
    </ligand>
</feature>
<dbReference type="FunFam" id="3.30.70.360:FF:000001">
    <property type="entry name" value="N-acetyldiaminopimelate deacetylase"/>
    <property type="match status" value="1"/>
</dbReference>
<evidence type="ECO:0000313" key="5">
    <source>
        <dbReference type="EMBL" id="NQV66581.1"/>
    </source>
</evidence>
<feature type="binding site" evidence="2">
    <location>
        <position position="150"/>
    </location>
    <ligand>
        <name>Mn(2+)</name>
        <dbReference type="ChEBI" id="CHEBI:29035"/>
        <label>2</label>
    </ligand>
</feature>
<dbReference type="Gene3D" id="3.40.630.10">
    <property type="entry name" value="Zn peptidases"/>
    <property type="match status" value="1"/>
</dbReference>
<dbReference type="Pfam" id="PF07687">
    <property type="entry name" value="M20_dimer"/>
    <property type="match status" value="1"/>
</dbReference>
<evidence type="ECO:0000256" key="3">
    <source>
        <dbReference type="SAM" id="SignalP"/>
    </source>
</evidence>
<dbReference type="PIRSF" id="PIRSF005962">
    <property type="entry name" value="Pept_M20D_amidohydro"/>
    <property type="match status" value="1"/>
</dbReference>
<evidence type="ECO:0000256" key="2">
    <source>
        <dbReference type="PIRSR" id="PIRSR005962-1"/>
    </source>
</evidence>
<dbReference type="Proteomes" id="UP000754644">
    <property type="component" value="Unassembled WGS sequence"/>
</dbReference>
<feature type="binding site" evidence="2">
    <location>
        <position position="184"/>
    </location>
    <ligand>
        <name>Mn(2+)</name>
        <dbReference type="ChEBI" id="CHEBI:29035"/>
        <label>2</label>
    </ligand>
</feature>
<evidence type="ECO:0000313" key="6">
    <source>
        <dbReference type="Proteomes" id="UP000754644"/>
    </source>
</evidence>
<dbReference type="InterPro" id="IPR017439">
    <property type="entry name" value="Amidohydrolase"/>
</dbReference>
<evidence type="ECO:0000259" key="4">
    <source>
        <dbReference type="Pfam" id="PF07687"/>
    </source>
</evidence>
<dbReference type="PANTHER" id="PTHR11014:SF63">
    <property type="entry name" value="METALLOPEPTIDASE, PUTATIVE (AFU_ORTHOLOGUE AFUA_6G09600)-RELATED"/>
    <property type="match status" value="1"/>
</dbReference>
<organism evidence="5 6">
    <name type="scientific">SAR86 cluster bacterium</name>
    <dbReference type="NCBI Taxonomy" id="2030880"/>
    <lineage>
        <taxon>Bacteria</taxon>
        <taxon>Pseudomonadati</taxon>
        <taxon>Pseudomonadota</taxon>
        <taxon>Gammaproteobacteria</taxon>
        <taxon>SAR86 cluster</taxon>
    </lineage>
</organism>
<dbReference type="InterPro" id="IPR036264">
    <property type="entry name" value="Bact_exopeptidase_dim_dom"/>
</dbReference>
<dbReference type="SUPFAM" id="SSF53187">
    <property type="entry name" value="Zn-dependent exopeptidases"/>
    <property type="match status" value="1"/>
</dbReference>
<keyword evidence="3" id="KW-0732">Signal</keyword>
<dbReference type="InterPro" id="IPR002933">
    <property type="entry name" value="Peptidase_M20"/>
</dbReference>
<reference evidence="5" key="1">
    <citation type="submission" date="2020-05" db="EMBL/GenBank/DDBJ databases">
        <title>Sulfur intermediates as new biogeochemical hubs in an aquatic model microbial ecosystem.</title>
        <authorList>
            <person name="Vigneron A."/>
        </authorList>
    </citation>
    <scope>NUCLEOTIDE SEQUENCE</scope>
    <source>
        <strain evidence="5">Bin.250</strain>
    </source>
</reference>
<accession>A0A972VZX1</accession>
<comment type="cofactor">
    <cofactor evidence="2">
        <name>Mn(2+)</name>
        <dbReference type="ChEBI" id="CHEBI:29035"/>
    </cofactor>
    <text evidence="2">The Mn(2+) ion enhances activity.</text>
</comment>
<feature type="chain" id="PRO_5036892996" evidence="3">
    <location>
        <begin position="25"/>
        <end position="447"/>
    </location>
</feature>
<dbReference type="GO" id="GO:0019877">
    <property type="term" value="P:diaminopimelate biosynthetic process"/>
    <property type="evidence" value="ECO:0007669"/>
    <property type="project" value="UniProtKB-ARBA"/>
</dbReference>
<feature type="binding site" evidence="2">
    <location>
        <position position="412"/>
    </location>
    <ligand>
        <name>Mn(2+)</name>
        <dbReference type="ChEBI" id="CHEBI:29035"/>
        <label>2</label>
    </ligand>
</feature>
<feature type="domain" description="Peptidase M20 dimerisation" evidence="4">
    <location>
        <begin position="234"/>
        <end position="327"/>
    </location>
</feature>
<evidence type="ECO:0000256" key="1">
    <source>
        <dbReference type="ARBA" id="ARBA00022801"/>
    </source>
</evidence>
<comment type="caution">
    <text evidence="5">The sequence shown here is derived from an EMBL/GenBank/DDBJ whole genome shotgun (WGS) entry which is preliminary data.</text>
</comment>
<dbReference type="Pfam" id="PF01546">
    <property type="entry name" value="Peptidase_M20"/>
    <property type="match status" value="1"/>
</dbReference>
<dbReference type="AlphaFoldDB" id="A0A972VZX1"/>
<feature type="binding site" evidence="2">
    <location>
        <position position="148"/>
    </location>
    <ligand>
        <name>Mn(2+)</name>
        <dbReference type="ChEBI" id="CHEBI:29035"/>
        <label>2</label>
    </ligand>
</feature>
<keyword evidence="2" id="KW-0464">Manganese</keyword>
<feature type="signal peptide" evidence="3">
    <location>
        <begin position="1"/>
        <end position="24"/>
    </location>
</feature>
<dbReference type="GO" id="GO:0046872">
    <property type="term" value="F:metal ion binding"/>
    <property type="evidence" value="ECO:0007669"/>
    <property type="project" value="UniProtKB-KW"/>
</dbReference>
<dbReference type="InterPro" id="IPR011650">
    <property type="entry name" value="Peptidase_M20_dimer"/>
</dbReference>
<keyword evidence="1" id="KW-0378">Hydrolase</keyword>
<name>A0A972VZX1_9GAMM</name>
<keyword evidence="2" id="KW-0479">Metal-binding</keyword>
<dbReference type="PANTHER" id="PTHR11014">
    <property type="entry name" value="PEPTIDASE M20 FAMILY MEMBER"/>
    <property type="match status" value="1"/>
</dbReference>
<sequence length="447" mass="47885">MMWKLLKLQSVLLLALSTIGAAQAAQAEAPDEGGAMTLDARVDEGVMGINDKLVKWRRDLHAHPELSNREFRTAEVIAAHLRALGMTVTTDVAHTGVVGYLRGRSEHPLVALRSDMDALPVTEQVDLPFASTVKGEYLGQEVGVMHACGHDNHMAMLMGAAEVLAGMADEIPGSIKFIFQPAEEGPPEGEQGGAQLMVKEGVLQDVDAIFGLHVFPSALGTVQYRAGGIMASSDTFRIKVKGRQTHGAVPWGGVDPIVVAAQIVLGLQTIPSRQLDSTLTPSIVTIGKIQGGVRSNIIPDEVEMLGTIRTFDQAVREDIHARMERTASLIAESAGATAEVQILAGTPVTSNDPLLTRLMVPTLERVVGQAQLSISPRTTTAEDFAYYQQQIPGMFFFLGVANPLDPAPASNHSPYFYADERALPVGVKLLTYLALDYLRLAGADKAP</sequence>
<dbReference type="GO" id="GO:0050118">
    <property type="term" value="F:N-acetyldiaminopimelate deacetylase activity"/>
    <property type="evidence" value="ECO:0007669"/>
    <property type="project" value="UniProtKB-ARBA"/>
</dbReference>
<dbReference type="NCBIfam" id="TIGR01891">
    <property type="entry name" value="amidohydrolases"/>
    <property type="match status" value="1"/>
</dbReference>
<proteinExistence type="predicted"/>
<dbReference type="SUPFAM" id="SSF55031">
    <property type="entry name" value="Bacterial exopeptidase dimerisation domain"/>
    <property type="match status" value="1"/>
</dbReference>
<gene>
    <name evidence="5" type="ORF">HQ497_14575</name>
</gene>
<protein>
    <submittedName>
        <fullName evidence="5">Amidohydrolase</fullName>
    </submittedName>
</protein>
<dbReference type="Gene3D" id="3.30.70.360">
    <property type="match status" value="1"/>
</dbReference>
<dbReference type="EMBL" id="JABMOJ010000540">
    <property type="protein sequence ID" value="NQV66581.1"/>
    <property type="molecule type" value="Genomic_DNA"/>
</dbReference>